<feature type="transmembrane region" description="Helical" evidence="8">
    <location>
        <begin position="390"/>
        <end position="411"/>
    </location>
</feature>
<evidence type="ECO:0000256" key="5">
    <source>
        <dbReference type="ARBA" id="ARBA00022989"/>
    </source>
</evidence>
<gene>
    <name evidence="11" type="ORF">JETT_1300</name>
</gene>
<feature type="transmembrane region" description="Helical" evidence="8">
    <location>
        <begin position="159"/>
        <end position="182"/>
    </location>
</feature>
<feature type="transmembrane region" description="Helical" evidence="8">
    <location>
        <begin position="37"/>
        <end position="59"/>
    </location>
</feature>
<dbReference type="InterPro" id="IPR029020">
    <property type="entry name" value="Ammonium/urea_transptr"/>
</dbReference>
<feature type="transmembrane region" description="Helical" evidence="8">
    <location>
        <begin position="254"/>
        <end position="278"/>
    </location>
</feature>
<evidence type="ECO:0000256" key="9">
    <source>
        <dbReference type="SAM" id="SignalP"/>
    </source>
</evidence>
<feature type="transmembrane region" description="Helical" evidence="8">
    <location>
        <begin position="194"/>
        <end position="216"/>
    </location>
</feature>
<feature type="transmembrane region" description="Helical" evidence="8">
    <location>
        <begin position="290"/>
        <end position="309"/>
    </location>
</feature>
<comment type="subcellular location">
    <subcellularLocation>
        <location evidence="8">Cell membrane</location>
        <topology evidence="8">Multi-pass membrane protein</topology>
    </subcellularLocation>
    <subcellularLocation>
        <location evidence="1">Membrane</location>
        <topology evidence="1">Multi-pass membrane protein</topology>
    </subcellularLocation>
</comment>
<evidence type="ECO:0000256" key="6">
    <source>
        <dbReference type="ARBA" id="ARBA00023136"/>
    </source>
</evidence>
<evidence type="ECO:0000256" key="3">
    <source>
        <dbReference type="ARBA" id="ARBA00022448"/>
    </source>
</evidence>
<reference evidence="11 12" key="1">
    <citation type="submission" date="2019-04" db="EMBL/GenBank/DDBJ databases">
        <title>Genome of a novel bacterium Candidatus Jettenia ecosi reconstructed from metagenome of an anammox bioreactor.</title>
        <authorList>
            <person name="Mardanov A.V."/>
            <person name="Beletsky A.V."/>
            <person name="Ravin N.V."/>
            <person name="Botchkova E.A."/>
            <person name="Litti Y.V."/>
            <person name="Nozhevnikova A.N."/>
        </authorList>
    </citation>
    <scope>NUCLEOTIDE SEQUENCE [LARGE SCALE GENOMIC DNA]</scope>
    <source>
        <strain evidence="11">J2</strain>
    </source>
</reference>
<evidence type="ECO:0000313" key="11">
    <source>
        <dbReference type="EMBL" id="TLD42366.1"/>
    </source>
</evidence>
<dbReference type="PANTHER" id="PTHR43029">
    <property type="entry name" value="AMMONIUM TRANSPORTER MEP2"/>
    <property type="match status" value="1"/>
</dbReference>
<dbReference type="InterPro" id="IPR018047">
    <property type="entry name" value="Ammonium_transpt_CS"/>
</dbReference>
<dbReference type="EMBL" id="SULG01000021">
    <property type="protein sequence ID" value="TLD42366.1"/>
    <property type="molecule type" value="Genomic_DNA"/>
</dbReference>
<dbReference type="SUPFAM" id="SSF111352">
    <property type="entry name" value="Ammonium transporter"/>
    <property type="match status" value="1"/>
</dbReference>
<evidence type="ECO:0000313" key="12">
    <source>
        <dbReference type="Proteomes" id="UP000319783"/>
    </source>
</evidence>
<sequence>MRKEAILGISSIFALSMIALFASEAIAQDAPKIDTGDNAWLLASAALVLIMTPGLALFYGGMVRAKNMANTLWLSFIVICIISIQWILWGYSLSFAPANWFIGGLQWCGLGAGIVGQAPSDIYATTVPHLSFMMFQCMFAIITPALMTGAFVERFKFNAWLLFIPLWATAVYAPIAHWVWAIDGWLLKLGSLDFAGGTVVHICSGASALSLILFVGKRKGYPKEVKPPHNLPFMMLGTGLLWFGWFGFNAGSAVAANGLAASAFVVTNTAAGAAGFTWSVMEWIYHKKPTLLGVCSGAVAGLVAITPASGFVGPMASIAIGVGAGVICFYCVTRMKRALGYDDALDVIGIHAMGGTWGAFATGIFCSTSVNPAGFDGAIYGNIAQLGKQWAGILAAWGWAFGITSLLAWFVNAVIGFRPTDAEETAGMDITQHKEIAYHFYETEQA</sequence>
<dbReference type="AlphaFoldDB" id="A0A533QCA6"/>
<dbReference type="InterPro" id="IPR001905">
    <property type="entry name" value="Ammonium_transpt"/>
</dbReference>
<proteinExistence type="inferred from homology"/>
<keyword evidence="5 8" id="KW-1133">Transmembrane helix</keyword>
<comment type="similarity">
    <text evidence="2 8">Belongs to the ammonia transporter channel (TC 1.A.11.2) family.</text>
</comment>
<keyword evidence="4 8" id="KW-0812">Transmembrane</keyword>
<accession>A0A533QCA6</accession>
<feature type="transmembrane region" description="Helical" evidence="8">
    <location>
        <begin position="315"/>
        <end position="332"/>
    </location>
</feature>
<dbReference type="Proteomes" id="UP000319783">
    <property type="component" value="Unassembled WGS sequence"/>
</dbReference>
<protein>
    <recommendedName>
        <fullName evidence="8">Ammonium transporter</fullName>
    </recommendedName>
</protein>
<evidence type="ECO:0000256" key="7">
    <source>
        <dbReference type="ARBA" id="ARBA00023177"/>
    </source>
</evidence>
<name>A0A533QCA6_9BACT</name>
<dbReference type="GO" id="GO:0008519">
    <property type="term" value="F:ammonium channel activity"/>
    <property type="evidence" value="ECO:0007669"/>
    <property type="project" value="InterPro"/>
</dbReference>
<keyword evidence="6 8" id="KW-0472">Membrane</keyword>
<evidence type="ECO:0000256" key="1">
    <source>
        <dbReference type="ARBA" id="ARBA00004141"/>
    </source>
</evidence>
<dbReference type="GO" id="GO:0005886">
    <property type="term" value="C:plasma membrane"/>
    <property type="evidence" value="ECO:0007669"/>
    <property type="project" value="UniProtKB-SubCell"/>
</dbReference>
<dbReference type="Pfam" id="PF00909">
    <property type="entry name" value="Ammonium_transp"/>
    <property type="match status" value="1"/>
</dbReference>
<evidence type="ECO:0000256" key="2">
    <source>
        <dbReference type="ARBA" id="ARBA00005887"/>
    </source>
</evidence>
<dbReference type="PANTHER" id="PTHR43029:SF10">
    <property type="entry name" value="AMMONIUM TRANSPORTER MEP2"/>
    <property type="match status" value="1"/>
</dbReference>
<dbReference type="NCBIfam" id="TIGR00836">
    <property type="entry name" value="amt"/>
    <property type="match status" value="1"/>
</dbReference>
<evidence type="ECO:0000256" key="8">
    <source>
        <dbReference type="RuleBase" id="RU362002"/>
    </source>
</evidence>
<feature type="domain" description="Ammonium transporter AmtB-like" evidence="10">
    <location>
        <begin position="39"/>
        <end position="438"/>
    </location>
</feature>
<organism evidence="11 12">
    <name type="scientific">Candidatus Jettenia ecosi</name>
    <dbReference type="NCBI Taxonomy" id="2494326"/>
    <lineage>
        <taxon>Bacteria</taxon>
        <taxon>Pseudomonadati</taxon>
        <taxon>Planctomycetota</taxon>
        <taxon>Candidatus Brocadiia</taxon>
        <taxon>Candidatus Brocadiales</taxon>
        <taxon>Candidatus Brocadiaceae</taxon>
        <taxon>Candidatus Jettenia</taxon>
    </lineage>
</organism>
<evidence type="ECO:0000256" key="4">
    <source>
        <dbReference type="ARBA" id="ARBA00022692"/>
    </source>
</evidence>
<feature type="transmembrane region" description="Helical" evidence="8">
    <location>
        <begin position="344"/>
        <end position="370"/>
    </location>
</feature>
<feature type="transmembrane region" description="Helical" evidence="8">
    <location>
        <begin position="130"/>
        <end position="152"/>
    </location>
</feature>
<feature type="chain" id="PRO_5022046967" description="Ammonium transporter" evidence="9">
    <location>
        <begin position="28"/>
        <end position="446"/>
    </location>
</feature>
<dbReference type="PROSITE" id="PS01219">
    <property type="entry name" value="AMMONIUM_TRANSP"/>
    <property type="match status" value="1"/>
</dbReference>
<feature type="transmembrane region" description="Helical" evidence="8">
    <location>
        <begin position="228"/>
        <end position="248"/>
    </location>
</feature>
<keyword evidence="3 8" id="KW-0813">Transport</keyword>
<keyword evidence="9" id="KW-0732">Signal</keyword>
<evidence type="ECO:0000259" key="10">
    <source>
        <dbReference type="Pfam" id="PF00909"/>
    </source>
</evidence>
<feature type="transmembrane region" description="Helical" evidence="8">
    <location>
        <begin position="71"/>
        <end position="91"/>
    </location>
</feature>
<dbReference type="InterPro" id="IPR024041">
    <property type="entry name" value="NH4_transpt_AmtB-like_dom"/>
</dbReference>
<comment type="caution">
    <text evidence="11">The sequence shown here is derived from an EMBL/GenBank/DDBJ whole genome shotgun (WGS) entry which is preliminary data.</text>
</comment>
<keyword evidence="7 8" id="KW-0924">Ammonia transport</keyword>
<dbReference type="Gene3D" id="1.10.3430.10">
    <property type="entry name" value="Ammonium transporter AmtB like domains"/>
    <property type="match status" value="1"/>
</dbReference>
<feature type="signal peptide" evidence="9">
    <location>
        <begin position="1"/>
        <end position="27"/>
    </location>
</feature>